<protein>
    <submittedName>
        <fullName evidence="1">Uncharacterized protein</fullName>
    </submittedName>
</protein>
<dbReference type="Proteomes" id="UP000005239">
    <property type="component" value="Unassembled WGS sequence"/>
</dbReference>
<reference evidence="1" key="2">
    <citation type="submission" date="2022-06" db="UniProtKB">
        <authorList>
            <consortium name="EnsemblMetazoa"/>
        </authorList>
    </citation>
    <scope>IDENTIFICATION</scope>
    <source>
        <strain evidence="1">PS312</strain>
    </source>
</reference>
<evidence type="ECO:0000313" key="1">
    <source>
        <dbReference type="EnsemblMetazoa" id="PPA41567.1"/>
    </source>
</evidence>
<organism evidence="1 2">
    <name type="scientific">Pristionchus pacificus</name>
    <name type="common">Parasitic nematode worm</name>
    <dbReference type="NCBI Taxonomy" id="54126"/>
    <lineage>
        <taxon>Eukaryota</taxon>
        <taxon>Metazoa</taxon>
        <taxon>Ecdysozoa</taxon>
        <taxon>Nematoda</taxon>
        <taxon>Chromadorea</taxon>
        <taxon>Rhabditida</taxon>
        <taxon>Rhabditina</taxon>
        <taxon>Diplogasteromorpha</taxon>
        <taxon>Diplogasteroidea</taxon>
        <taxon>Neodiplogasteridae</taxon>
        <taxon>Pristionchus</taxon>
    </lineage>
</organism>
<proteinExistence type="predicted"/>
<accession>A0A8R1UXX6</accession>
<gene>
    <name evidence="1" type="primary">WBGene00279936</name>
</gene>
<name>A0A2A6CKT5_PRIPA</name>
<evidence type="ECO:0000313" key="2">
    <source>
        <dbReference type="Proteomes" id="UP000005239"/>
    </source>
</evidence>
<dbReference type="EnsemblMetazoa" id="PPA41567.1">
    <property type="protein sequence ID" value="PPA41567.1"/>
    <property type="gene ID" value="WBGene00279936"/>
</dbReference>
<accession>A0A2A6CKT5</accession>
<keyword evidence="2" id="KW-1185">Reference proteome</keyword>
<reference evidence="2" key="1">
    <citation type="journal article" date="2008" name="Nat. Genet.">
        <title>The Pristionchus pacificus genome provides a unique perspective on nematode lifestyle and parasitism.</title>
        <authorList>
            <person name="Dieterich C."/>
            <person name="Clifton S.W."/>
            <person name="Schuster L.N."/>
            <person name="Chinwalla A."/>
            <person name="Delehaunty K."/>
            <person name="Dinkelacker I."/>
            <person name="Fulton L."/>
            <person name="Fulton R."/>
            <person name="Godfrey J."/>
            <person name="Minx P."/>
            <person name="Mitreva M."/>
            <person name="Roeseler W."/>
            <person name="Tian H."/>
            <person name="Witte H."/>
            <person name="Yang S.P."/>
            <person name="Wilson R.K."/>
            <person name="Sommer R.J."/>
        </authorList>
    </citation>
    <scope>NUCLEOTIDE SEQUENCE [LARGE SCALE GENOMIC DNA]</scope>
    <source>
        <strain evidence="2">PS312</strain>
    </source>
</reference>
<sequence length="90" mass="10102">MVSYWPKLCRIVDGVEGPHNHKGAHVPRESFSYHVLRSYCNTLIALCIFFGIGLWNVVPAAFIYATVSRSVSSSFLYCIAASNRLEKTFS</sequence>
<dbReference type="AlphaFoldDB" id="A0A2A6CKT5"/>